<feature type="region of interest" description="Disordered" evidence="1">
    <location>
        <begin position="176"/>
        <end position="203"/>
    </location>
</feature>
<reference evidence="2" key="1">
    <citation type="submission" date="2020-10" db="EMBL/GenBank/DDBJ databases">
        <authorList>
            <person name="Han B."/>
            <person name="Lu T."/>
            <person name="Zhao Q."/>
            <person name="Huang X."/>
            <person name="Zhao Y."/>
        </authorList>
    </citation>
    <scope>NUCLEOTIDE SEQUENCE</scope>
</reference>
<keyword evidence="3" id="KW-1185">Reference proteome</keyword>
<evidence type="ECO:0000313" key="3">
    <source>
        <dbReference type="Proteomes" id="UP000604825"/>
    </source>
</evidence>
<organism evidence="2 3">
    <name type="scientific">Miscanthus lutarioriparius</name>
    <dbReference type="NCBI Taxonomy" id="422564"/>
    <lineage>
        <taxon>Eukaryota</taxon>
        <taxon>Viridiplantae</taxon>
        <taxon>Streptophyta</taxon>
        <taxon>Embryophyta</taxon>
        <taxon>Tracheophyta</taxon>
        <taxon>Spermatophyta</taxon>
        <taxon>Magnoliopsida</taxon>
        <taxon>Liliopsida</taxon>
        <taxon>Poales</taxon>
        <taxon>Poaceae</taxon>
        <taxon>PACMAD clade</taxon>
        <taxon>Panicoideae</taxon>
        <taxon>Andropogonodae</taxon>
        <taxon>Andropogoneae</taxon>
        <taxon>Saccharinae</taxon>
        <taxon>Miscanthus</taxon>
    </lineage>
</organism>
<comment type="caution">
    <text evidence="2">The sequence shown here is derived from an EMBL/GenBank/DDBJ whole genome shotgun (WGS) entry which is preliminary data.</text>
</comment>
<dbReference type="Proteomes" id="UP000604825">
    <property type="component" value="Unassembled WGS sequence"/>
</dbReference>
<accession>A0A811PI83</accession>
<evidence type="ECO:0000256" key="1">
    <source>
        <dbReference type="SAM" id="MobiDB-lite"/>
    </source>
</evidence>
<evidence type="ECO:0000313" key="2">
    <source>
        <dbReference type="EMBL" id="CAD6240570.1"/>
    </source>
</evidence>
<protein>
    <submittedName>
        <fullName evidence="2">Uncharacterized protein</fullName>
    </submittedName>
</protein>
<gene>
    <name evidence="2" type="ORF">NCGR_LOCUS27111</name>
</gene>
<dbReference type="AlphaFoldDB" id="A0A811PI83"/>
<proteinExistence type="predicted"/>
<name>A0A811PI83_9POAL</name>
<sequence>MVAGGSFFQNDERQGRSMLSNNSNNSDVKVTYIDDLVAAPVLAELLRREYAGLDVATRRAVLRLSAVVPAVTALGPRREVLHHGRAWWMRWSLRGRDESRLPRVVPEAAAPGPSRGCDEPRQGRACGLRWPLQEHARKLRCPSQFVVGPSYCTVRTNNCAMGLTGHRCNVVSMQEDSVPLPPPSRGHAPATSTPIPFTAAAAK</sequence>
<dbReference type="EMBL" id="CAJGYO010000006">
    <property type="protein sequence ID" value="CAD6240570.1"/>
    <property type="molecule type" value="Genomic_DNA"/>
</dbReference>